<protein>
    <submittedName>
        <fullName evidence="1">Uncharacterized protein</fullName>
    </submittedName>
</protein>
<evidence type="ECO:0000313" key="1">
    <source>
        <dbReference type="EMBL" id="NGN85356.1"/>
    </source>
</evidence>
<gene>
    <name evidence="1" type="ORF">G6N77_18100</name>
</gene>
<sequence>MAARAIWVGTARWYLHGWGSRHHWRQKLDELANGATDEYMKDLMGTPVFRERKHATDDSSESPVTWVDHTYSTPHAWVVTRSIEERVVSWSVTITDPKFWWGLKVTTFGQNDVRLGRVTFTDAVPQSTGQLVVIGASNYVHAESTSYGNPGGYQNFLYVYDQEGIGSCKYVSREDDQISNGDFCKYTDRPKWNRPVPADVRAGTTVNTLVVTMYDDSPSRLVWQDWPVAYREKMRLLHHYQKRRGWRGRR</sequence>
<comment type="caution">
    <text evidence="1">The sequence shown here is derived from an EMBL/GenBank/DDBJ whole genome shotgun (WGS) entry which is preliminary data.</text>
</comment>
<evidence type="ECO:0000313" key="2">
    <source>
        <dbReference type="Proteomes" id="UP000479226"/>
    </source>
</evidence>
<reference evidence="1 2" key="1">
    <citation type="submission" date="2020-02" db="EMBL/GenBank/DDBJ databases">
        <title>Genome sequence of the type strain DSM 27180 of Arthrobacter silviterrae.</title>
        <authorList>
            <person name="Gao J."/>
            <person name="Sun J."/>
        </authorList>
    </citation>
    <scope>NUCLEOTIDE SEQUENCE [LARGE SCALE GENOMIC DNA]</scope>
    <source>
        <strain evidence="1 2">DSM 27180</strain>
    </source>
</reference>
<organism evidence="1 2">
    <name type="scientific">Arthrobacter silviterrae</name>
    <dbReference type="NCBI Taxonomy" id="2026658"/>
    <lineage>
        <taxon>Bacteria</taxon>
        <taxon>Bacillati</taxon>
        <taxon>Actinomycetota</taxon>
        <taxon>Actinomycetes</taxon>
        <taxon>Micrococcales</taxon>
        <taxon>Micrococcaceae</taxon>
        <taxon>Arthrobacter</taxon>
    </lineage>
</organism>
<dbReference type="RefSeq" id="WP_165183565.1">
    <property type="nucleotide sequence ID" value="NZ_JAAKZI010000046.1"/>
</dbReference>
<proteinExistence type="predicted"/>
<name>A0ABX0DHX9_9MICC</name>
<dbReference type="Proteomes" id="UP000479226">
    <property type="component" value="Unassembled WGS sequence"/>
</dbReference>
<accession>A0ABX0DHX9</accession>
<dbReference type="InterPro" id="IPR050010">
    <property type="entry name" value="ETEC_3214_dom"/>
</dbReference>
<keyword evidence="2" id="KW-1185">Reference proteome</keyword>
<dbReference type="NCBIfam" id="NF043066">
    <property type="entry name" value="ETEC_3214_dom"/>
    <property type="match status" value="1"/>
</dbReference>
<dbReference type="EMBL" id="JAAKZI010000046">
    <property type="protein sequence ID" value="NGN85356.1"/>
    <property type="molecule type" value="Genomic_DNA"/>
</dbReference>